<dbReference type="AlphaFoldDB" id="A0A4P9WAE7"/>
<feature type="compositionally biased region" description="Low complexity" evidence="1">
    <location>
        <begin position="1017"/>
        <end position="1027"/>
    </location>
</feature>
<feature type="region of interest" description="Disordered" evidence="1">
    <location>
        <begin position="639"/>
        <end position="674"/>
    </location>
</feature>
<feature type="compositionally biased region" description="Low complexity" evidence="1">
    <location>
        <begin position="811"/>
        <end position="823"/>
    </location>
</feature>
<keyword evidence="2" id="KW-0472">Membrane</keyword>
<keyword evidence="4" id="KW-1185">Reference proteome</keyword>
<feature type="compositionally biased region" description="Pro residues" evidence="1">
    <location>
        <begin position="724"/>
        <end position="733"/>
    </location>
</feature>
<feature type="region of interest" description="Disordered" evidence="1">
    <location>
        <begin position="1012"/>
        <end position="1045"/>
    </location>
</feature>
<evidence type="ECO:0000313" key="3">
    <source>
        <dbReference type="EMBL" id="RKO87830.1"/>
    </source>
</evidence>
<feature type="compositionally biased region" description="Low complexity" evidence="1">
    <location>
        <begin position="960"/>
        <end position="979"/>
    </location>
</feature>
<sequence length="1158" mass="122102">MTKSFRVGEWWGYRCISIFEMVLIVMLYIATGAQAKVLQIPNPSLLVASNETTVSPNNGSLGIDYSAHTGGPRAVTVTGAGQLVVVTEAVRCGNARGIVVEVMDPAWNSVICSPTSHDLNFTSVAIGASSIIYIYYRDLLTNGVAAVSGPDSVKLTTLPDLALPGVLAVVHTSNYPVTGSPRIEVFARNATLTISDLGNSNVSIATPSAGIDPATVDFTVDGGLVYALVSPASTSNQNADLVLKRVSFADLSSSPMQLTLPGTAALLPFGAPTNPRPMYTASVSTSHHSIIPCGDYVYVLTAGSANGTGLTVSVVHAGILSLVGASPTSVITPPDAAVWATCVGGSGTTLSPYLGVLATRPGYGNARAYAVLIDQTLTPSAPIAIAGAGDQQPFGAEYVPIAMQELPGGAGIAVVQFALIAPGRADSIDGSWQVAIEPLSALNLVVAGGACASGSSAGCTAANGAMSGSSWWDGAAAGVKAGILIAALLFVVVISLICVWCWRRRYQDRDEFIEAGTRHGNKANRQSLTGSKFIPYFSSPVAVTDGTINGSARRSLLSPGQNHNTSERVEEIEPATASSIIELVPIAAVRGSGEGQPPIKAYITGGGPPLIPLPPLPASRASNPSIGAAKRVIAAAAEAATPGGAQETGTSEEVPERKGEKVPELDMKRDETEEEIDGWDAFGRRSTVAKAKFAKRDPESSGTVKHEEDENPFADSHSPSFFSIPPPRDPPPPVLKHAHVVSQTHRHVVQEIAQVPAIAVCSPRVAILRGTRDEGRAGAAERNQDDDKPLSQVAAELRVEGKTSESVKPRAPASVASSKGSSSSRRRDHTATQAVPPLTGAGYGHGSGQLVRLNGTRRCYDDSLFDAMRASRIRQAATQEYALQRAHAYAHVKRPDASASDDGHGGAHRRRRLRSLSNPTQAFLDNMAPLIDLGGATPRFIKAPGHGHSHSNYRNAETASNQGSSHSVRSGSARSGSSRNRMQKHGALPGTTIAPSTQTVTNPFMHPHFPRPPHAPPSFHIPSAAPPWSHLTHQARQQPFDPWTPQSALAWPHHLPYPDPHSIAALYHHHHHHHQNAVSNHESMYVNVGDAPLLLPSSNTPTRRAKTANRAEAALNEDGRGQTSKTVRKSETSSEEDEEKEAEWGESREGRKGRPAWK</sequence>
<feature type="region of interest" description="Disordered" evidence="1">
    <location>
        <begin position="1094"/>
        <end position="1158"/>
    </location>
</feature>
<feature type="compositionally biased region" description="Basic and acidic residues" evidence="1">
    <location>
        <begin position="893"/>
        <end position="905"/>
    </location>
</feature>
<evidence type="ECO:0000256" key="2">
    <source>
        <dbReference type="SAM" id="Phobius"/>
    </source>
</evidence>
<feature type="region of interest" description="Disordered" evidence="1">
    <location>
        <begin position="892"/>
        <end position="920"/>
    </location>
</feature>
<keyword evidence="2" id="KW-0812">Transmembrane</keyword>
<feature type="compositionally biased region" description="Basic and acidic residues" evidence="1">
    <location>
        <begin position="1142"/>
        <end position="1152"/>
    </location>
</feature>
<accession>A0A4P9WAE7</accession>
<feature type="region of interest" description="Disordered" evidence="1">
    <location>
        <begin position="941"/>
        <end position="995"/>
    </location>
</feature>
<feature type="region of interest" description="Disordered" evidence="1">
    <location>
        <begin position="799"/>
        <end position="846"/>
    </location>
</feature>
<evidence type="ECO:0000256" key="1">
    <source>
        <dbReference type="SAM" id="MobiDB-lite"/>
    </source>
</evidence>
<organism evidence="3 4">
    <name type="scientific">Blyttiomyces helicus</name>
    <dbReference type="NCBI Taxonomy" id="388810"/>
    <lineage>
        <taxon>Eukaryota</taxon>
        <taxon>Fungi</taxon>
        <taxon>Fungi incertae sedis</taxon>
        <taxon>Chytridiomycota</taxon>
        <taxon>Chytridiomycota incertae sedis</taxon>
        <taxon>Chytridiomycetes</taxon>
        <taxon>Chytridiomycetes incertae sedis</taxon>
        <taxon>Blyttiomyces</taxon>
    </lineage>
</organism>
<feature type="transmembrane region" description="Helical" evidence="2">
    <location>
        <begin position="12"/>
        <end position="30"/>
    </location>
</feature>
<feature type="transmembrane region" description="Helical" evidence="2">
    <location>
        <begin position="483"/>
        <end position="502"/>
    </location>
</feature>
<proteinExistence type="predicted"/>
<name>A0A4P9WAE7_9FUNG</name>
<feature type="compositionally biased region" description="Basic and acidic residues" evidence="1">
    <location>
        <begin position="694"/>
        <end position="708"/>
    </location>
</feature>
<protein>
    <submittedName>
        <fullName evidence="3">Uncharacterized protein</fullName>
    </submittedName>
</protein>
<feature type="compositionally biased region" description="Basic and acidic residues" evidence="1">
    <location>
        <begin position="799"/>
        <end position="808"/>
    </location>
</feature>
<feature type="compositionally biased region" description="Basic and acidic residues" evidence="1">
    <location>
        <begin position="654"/>
        <end position="671"/>
    </location>
</feature>
<reference evidence="4" key="1">
    <citation type="journal article" date="2018" name="Nat. Microbiol.">
        <title>Leveraging single-cell genomics to expand the fungal tree of life.</title>
        <authorList>
            <person name="Ahrendt S.R."/>
            <person name="Quandt C.A."/>
            <person name="Ciobanu D."/>
            <person name="Clum A."/>
            <person name="Salamov A."/>
            <person name="Andreopoulos B."/>
            <person name="Cheng J.F."/>
            <person name="Woyke T."/>
            <person name="Pelin A."/>
            <person name="Henrissat B."/>
            <person name="Reynolds N.K."/>
            <person name="Benny G.L."/>
            <person name="Smith M.E."/>
            <person name="James T.Y."/>
            <person name="Grigoriev I.V."/>
        </authorList>
    </citation>
    <scope>NUCLEOTIDE SEQUENCE [LARGE SCALE GENOMIC DNA]</scope>
</reference>
<evidence type="ECO:0000313" key="4">
    <source>
        <dbReference type="Proteomes" id="UP000269721"/>
    </source>
</evidence>
<gene>
    <name evidence="3" type="ORF">BDK51DRAFT_43402</name>
</gene>
<dbReference type="EMBL" id="KZ997132">
    <property type="protein sequence ID" value="RKO87830.1"/>
    <property type="molecule type" value="Genomic_DNA"/>
</dbReference>
<feature type="region of interest" description="Disordered" evidence="1">
    <location>
        <begin position="690"/>
        <end position="733"/>
    </location>
</feature>
<keyword evidence="2" id="KW-1133">Transmembrane helix</keyword>
<dbReference type="Proteomes" id="UP000269721">
    <property type="component" value="Unassembled WGS sequence"/>
</dbReference>